<dbReference type="InParanoid" id="A0A2K3D2T8"/>
<dbReference type="SUPFAM" id="SSF46689">
    <property type="entry name" value="Homeodomain-like"/>
    <property type="match status" value="1"/>
</dbReference>
<sequence length="671" mass="67729">MDPLRRKCLRRPPWSLSEEITFVHQHAVLGNAWARLAAHLPQRDSSEVKNIFYSTTRSKGGNNRRVLSTYARAVQGREDQPESRVAALAAALAEVPACVATAQAARVDGWEEAAQAAEDAARQLRQLQQAATGLGSAANQQASYSPVVVAAAAAQAVPAQLPVRDGSSGQQPYQPRKQSPEPLAGAAAVQTPAAAADFPQRKQPSPQPMPALYLDASPNRGLHVPLLRLGRDNNSHIARTAAGGLAEPAYDEGPNSNDSSIANNLSLSAVPSSLGVPTMPARRVQADMSSLVYTDSGGGNGSTQVAVPSSGSADGVADSTADHGLLLLLAAAEGAAGAAAGPTQGFIAPAVGRRPVEAAAAQAALPSIGSGGSDSADRIARRLQELEEGVFGAMGSDLAWGSAAAPAAESRRAREWDELTAAKRQRVASCDGANAPVFPAAGAGEIDGSSIRCSEVTAADVSAIAARLRQLTAGDGLAAAHLLLQQLLQPQTGAAAATGGGGYSNGRGEAGQMLGSGVYGVASSWTQQQPPQPQQPPLHVRPLDGRGGNDWRVSLHGYGGAGTGPQGASPAPMSEPLLSLRWCSRTAANNGASGGGSSAAVAAVGGHGGVAAAAGALQPPAAAAAATERLGGRSLYAAERQQVTQAAAAAAAAAVLARYGRASAPAYACKQ</sequence>
<dbReference type="GeneID" id="5716502"/>
<organism evidence="3 4">
    <name type="scientific">Chlamydomonas reinhardtii</name>
    <name type="common">Chlamydomonas smithii</name>
    <dbReference type="NCBI Taxonomy" id="3055"/>
    <lineage>
        <taxon>Eukaryota</taxon>
        <taxon>Viridiplantae</taxon>
        <taxon>Chlorophyta</taxon>
        <taxon>core chlorophytes</taxon>
        <taxon>Chlorophyceae</taxon>
        <taxon>CS clade</taxon>
        <taxon>Chlamydomonadales</taxon>
        <taxon>Chlamydomonadaceae</taxon>
        <taxon>Chlamydomonas</taxon>
    </lineage>
</organism>
<dbReference type="InterPro" id="IPR001005">
    <property type="entry name" value="SANT/Myb"/>
</dbReference>
<dbReference type="GO" id="GO:0000981">
    <property type="term" value="F:DNA-binding transcription factor activity, RNA polymerase II-specific"/>
    <property type="evidence" value="ECO:0000318"/>
    <property type="project" value="GO_Central"/>
</dbReference>
<dbReference type="GO" id="GO:0000978">
    <property type="term" value="F:RNA polymerase II cis-regulatory region sequence-specific DNA binding"/>
    <property type="evidence" value="ECO:0000318"/>
    <property type="project" value="GO_Central"/>
</dbReference>
<dbReference type="OrthoDB" id="551661at2759"/>
<dbReference type="Proteomes" id="UP000006906">
    <property type="component" value="Chromosome 12"/>
</dbReference>
<evidence type="ECO:0000313" key="4">
    <source>
        <dbReference type="Proteomes" id="UP000006906"/>
    </source>
</evidence>
<dbReference type="CDD" id="cd00167">
    <property type="entry name" value="SANT"/>
    <property type="match status" value="1"/>
</dbReference>
<gene>
    <name evidence="3" type="ORF">CHLRE_12g507500v5</name>
</gene>
<dbReference type="Pfam" id="PF00249">
    <property type="entry name" value="Myb_DNA-binding"/>
    <property type="match status" value="1"/>
</dbReference>
<dbReference type="InterPro" id="IPR009057">
    <property type="entry name" value="Homeodomain-like_sf"/>
</dbReference>
<feature type="region of interest" description="Disordered" evidence="1">
    <location>
        <begin position="161"/>
        <end position="207"/>
    </location>
</feature>
<name>A0A2K3D2T8_CHLRE</name>
<evidence type="ECO:0000259" key="2">
    <source>
        <dbReference type="PROSITE" id="PS50090"/>
    </source>
</evidence>
<dbReference type="AlphaFoldDB" id="A0A2K3D2T8"/>
<feature type="domain" description="Myb-like" evidence="2">
    <location>
        <begin position="6"/>
        <end position="56"/>
    </location>
</feature>
<feature type="region of interest" description="Disordered" evidence="1">
    <location>
        <begin position="524"/>
        <end position="573"/>
    </location>
</feature>
<dbReference type="KEGG" id="cre:CHLRE_12g507500v5"/>
<accession>A0A2K3D2T8</accession>
<keyword evidence="4" id="KW-1185">Reference proteome</keyword>
<dbReference type="Gene3D" id="1.10.10.60">
    <property type="entry name" value="Homeodomain-like"/>
    <property type="match status" value="1"/>
</dbReference>
<dbReference type="ExpressionAtlas" id="A0A2K3D2T8">
    <property type="expression patterns" value="baseline"/>
</dbReference>
<protein>
    <recommendedName>
        <fullName evidence="2">Myb-like domain-containing protein</fullName>
    </recommendedName>
</protein>
<feature type="compositionally biased region" description="Polar residues" evidence="1">
    <location>
        <begin position="167"/>
        <end position="177"/>
    </location>
</feature>
<evidence type="ECO:0000313" key="3">
    <source>
        <dbReference type="EMBL" id="PNW74851.1"/>
    </source>
</evidence>
<feature type="compositionally biased region" description="Low complexity" evidence="1">
    <location>
        <begin position="184"/>
        <end position="196"/>
    </location>
</feature>
<dbReference type="SMART" id="SM00717">
    <property type="entry name" value="SANT"/>
    <property type="match status" value="1"/>
</dbReference>
<dbReference type="GO" id="GO:0005634">
    <property type="term" value="C:nucleus"/>
    <property type="evidence" value="ECO:0000318"/>
    <property type="project" value="GO_Central"/>
</dbReference>
<reference evidence="3 4" key="1">
    <citation type="journal article" date="2007" name="Science">
        <title>The Chlamydomonas genome reveals the evolution of key animal and plant functions.</title>
        <authorList>
            <person name="Merchant S.S."/>
            <person name="Prochnik S.E."/>
            <person name="Vallon O."/>
            <person name="Harris E.H."/>
            <person name="Karpowicz S.J."/>
            <person name="Witman G.B."/>
            <person name="Terry A."/>
            <person name="Salamov A."/>
            <person name="Fritz-Laylin L.K."/>
            <person name="Marechal-Drouard L."/>
            <person name="Marshall W.F."/>
            <person name="Qu L.H."/>
            <person name="Nelson D.R."/>
            <person name="Sanderfoot A.A."/>
            <person name="Spalding M.H."/>
            <person name="Kapitonov V.V."/>
            <person name="Ren Q."/>
            <person name="Ferris P."/>
            <person name="Lindquist E."/>
            <person name="Shapiro H."/>
            <person name="Lucas S.M."/>
            <person name="Grimwood J."/>
            <person name="Schmutz J."/>
            <person name="Cardol P."/>
            <person name="Cerutti H."/>
            <person name="Chanfreau G."/>
            <person name="Chen C.L."/>
            <person name="Cognat V."/>
            <person name="Croft M.T."/>
            <person name="Dent R."/>
            <person name="Dutcher S."/>
            <person name="Fernandez E."/>
            <person name="Fukuzawa H."/>
            <person name="Gonzalez-Ballester D."/>
            <person name="Gonzalez-Halphen D."/>
            <person name="Hallmann A."/>
            <person name="Hanikenne M."/>
            <person name="Hippler M."/>
            <person name="Inwood W."/>
            <person name="Jabbari K."/>
            <person name="Kalanon M."/>
            <person name="Kuras R."/>
            <person name="Lefebvre P.A."/>
            <person name="Lemaire S.D."/>
            <person name="Lobanov A.V."/>
            <person name="Lohr M."/>
            <person name="Manuell A."/>
            <person name="Meier I."/>
            <person name="Mets L."/>
            <person name="Mittag M."/>
            <person name="Mittelmeier T."/>
            <person name="Moroney J.V."/>
            <person name="Moseley J."/>
            <person name="Napoli C."/>
            <person name="Nedelcu A.M."/>
            <person name="Niyogi K."/>
            <person name="Novoselov S.V."/>
            <person name="Paulsen I.T."/>
            <person name="Pazour G."/>
            <person name="Purton S."/>
            <person name="Ral J.P."/>
            <person name="Riano-Pachon D.M."/>
            <person name="Riekhof W."/>
            <person name="Rymarquis L."/>
            <person name="Schroda M."/>
            <person name="Stern D."/>
            <person name="Umen J."/>
            <person name="Willows R."/>
            <person name="Wilson N."/>
            <person name="Zimmer S.L."/>
            <person name="Allmer J."/>
            <person name="Balk J."/>
            <person name="Bisova K."/>
            <person name="Chen C.J."/>
            <person name="Elias M."/>
            <person name="Gendler K."/>
            <person name="Hauser C."/>
            <person name="Lamb M.R."/>
            <person name="Ledford H."/>
            <person name="Long J.C."/>
            <person name="Minagawa J."/>
            <person name="Page M.D."/>
            <person name="Pan J."/>
            <person name="Pootakham W."/>
            <person name="Roje S."/>
            <person name="Rose A."/>
            <person name="Stahlberg E."/>
            <person name="Terauchi A.M."/>
            <person name="Yang P."/>
            <person name="Ball S."/>
            <person name="Bowler C."/>
            <person name="Dieckmann C.L."/>
            <person name="Gladyshev V.N."/>
            <person name="Green P."/>
            <person name="Jorgensen R."/>
            <person name="Mayfield S."/>
            <person name="Mueller-Roeber B."/>
            <person name="Rajamani S."/>
            <person name="Sayre R.T."/>
            <person name="Brokstein P."/>
            <person name="Dubchak I."/>
            <person name="Goodstein D."/>
            <person name="Hornick L."/>
            <person name="Huang Y.W."/>
            <person name="Jhaveri J."/>
            <person name="Luo Y."/>
            <person name="Martinez D."/>
            <person name="Ngau W.C."/>
            <person name="Otillar B."/>
            <person name="Poliakov A."/>
            <person name="Porter A."/>
            <person name="Szajkowski L."/>
            <person name="Werner G."/>
            <person name="Zhou K."/>
            <person name="Grigoriev I.V."/>
            <person name="Rokhsar D.S."/>
            <person name="Grossman A.R."/>
        </authorList>
    </citation>
    <scope>NUCLEOTIDE SEQUENCE [LARGE SCALE GENOMIC DNA]</scope>
    <source>
        <strain evidence="4">CC-503</strain>
    </source>
</reference>
<dbReference type="GO" id="GO:0006355">
    <property type="term" value="P:regulation of DNA-templated transcription"/>
    <property type="evidence" value="ECO:0000318"/>
    <property type="project" value="GO_Central"/>
</dbReference>
<evidence type="ECO:0000256" key="1">
    <source>
        <dbReference type="SAM" id="MobiDB-lite"/>
    </source>
</evidence>
<dbReference type="Gramene" id="PNW74851">
    <property type="protein sequence ID" value="PNW74851"/>
    <property type="gene ID" value="CHLRE_12g507500v5"/>
</dbReference>
<dbReference type="RefSeq" id="XP_042918186.1">
    <property type="nucleotide sequence ID" value="XM_043068181.1"/>
</dbReference>
<dbReference type="PaxDb" id="3055-EDP05284"/>
<proteinExistence type="predicted"/>
<dbReference type="EMBL" id="CM008973">
    <property type="protein sequence ID" value="PNW74851.1"/>
    <property type="molecule type" value="Genomic_DNA"/>
</dbReference>
<dbReference type="PROSITE" id="PS50090">
    <property type="entry name" value="MYB_LIKE"/>
    <property type="match status" value="1"/>
</dbReference>